<dbReference type="AlphaFoldDB" id="A0A1N6U528"/>
<dbReference type="EMBL" id="FTNC01000006">
    <property type="protein sequence ID" value="SIQ60742.1"/>
    <property type="molecule type" value="Genomic_DNA"/>
</dbReference>
<proteinExistence type="predicted"/>
<protein>
    <recommendedName>
        <fullName evidence="3">DUF3887 domain-containing protein</fullName>
    </recommendedName>
</protein>
<gene>
    <name evidence="1" type="ORF">SAMN05421834_10644</name>
</gene>
<evidence type="ECO:0008006" key="3">
    <source>
        <dbReference type="Google" id="ProtNLM"/>
    </source>
</evidence>
<sequence length="167" mass="19922">MLNKNNFLLAVISIIILINPVVQAEGFENPQAFTEYIYNSYSERDFSEVYNNFAAELKRILPENKYTEFQQQNFEKYQLKYTEIKVSAAKEIDFKTIKDKFDYADDFGSYYQLQVSYLLKFKHFGSREEKSEKKVYIRKINDDFQIFWDYKNALNNDEAAEPADKNE</sequence>
<evidence type="ECO:0000313" key="2">
    <source>
        <dbReference type="Proteomes" id="UP000185669"/>
    </source>
</evidence>
<keyword evidence="2" id="KW-1185">Reference proteome</keyword>
<dbReference type="Proteomes" id="UP000185669">
    <property type="component" value="Unassembled WGS sequence"/>
</dbReference>
<accession>A0A1N6U528</accession>
<dbReference type="OrthoDB" id="2111741at2"/>
<reference evidence="2" key="1">
    <citation type="submission" date="2017-01" db="EMBL/GenBank/DDBJ databases">
        <authorList>
            <person name="Varghese N."/>
            <person name="Submissions S."/>
        </authorList>
    </citation>
    <scope>NUCLEOTIDE SEQUENCE [LARGE SCALE GENOMIC DNA]</scope>
    <source>
        <strain evidence="2">ATCC 700103</strain>
    </source>
</reference>
<dbReference type="STRING" id="56779.SAMN05421834_10644"/>
<evidence type="ECO:0000313" key="1">
    <source>
        <dbReference type="EMBL" id="SIQ60742.1"/>
    </source>
</evidence>
<name>A0A1N6U528_9FIRM</name>
<organism evidence="1 2">
    <name type="scientific">Halanaerobium kushneri</name>
    <dbReference type="NCBI Taxonomy" id="56779"/>
    <lineage>
        <taxon>Bacteria</taxon>
        <taxon>Bacillati</taxon>
        <taxon>Bacillota</taxon>
        <taxon>Clostridia</taxon>
        <taxon>Halanaerobiales</taxon>
        <taxon>Halanaerobiaceae</taxon>
        <taxon>Halanaerobium</taxon>
    </lineage>
</organism>